<reference evidence="2" key="2">
    <citation type="journal article" date="2023" name="IMA Fungus">
        <title>Comparative genomic study of the Penicillium genus elucidates a diverse pangenome and 15 lateral gene transfer events.</title>
        <authorList>
            <person name="Petersen C."/>
            <person name="Sorensen T."/>
            <person name="Nielsen M.R."/>
            <person name="Sondergaard T.E."/>
            <person name="Sorensen J.L."/>
            <person name="Fitzpatrick D.A."/>
            <person name="Frisvad J.C."/>
            <person name="Nielsen K.L."/>
        </authorList>
    </citation>
    <scope>NUCLEOTIDE SEQUENCE</scope>
    <source>
        <strain evidence="2">IBT 16125</strain>
    </source>
</reference>
<protein>
    <submittedName>
        <fullName evidence="2">Uncharacterized protein</fullName>
    </submittedName>
</protein>
<evidence type="ECO:0000256" key="1">
    <source>
        <dbReference type="SAM" id="MobiDB-lite"/>
    </source>
</evidence>
<organism evidence="2 3">
    <name type="scientific">Penicillium daleae</name>
    <dbReference type="NCBI Taxonomy" id="63821"/>
    <lineage>
        <taxon>Eukaryota</taxon>
        <taxon>Fungi</taxon>
        <taxon>Dikarya</taxon>
        <taxon>Ascomycota</taxon>
        <taxon>Pezizomycotina</taxon>
        <taxon>Eurotiomycetes</taxon>
        <taxon>Eurotiomycetidae</taxon>
        <taxon>Eurotiales</taxon>
        <taxon>Aspergillaceae</taxon>
        <taxon>Penicillium</taxon>
    </lineage>
</organism>
<dbReference type="AlphaFoldDB" id="A0AAD6BWB5"/>
<dbReference type="Pfam" id="PF12511">
    <property type="entry name" value="DUF3716"/>
    <property type="match status" value="1"/>
</dbReference>
<feature type="region of interest" description="Disordered" evidence="1">
    <location>
        <begin position="227"/>
        <end position="249"/>
    </location>
</feature>
<evidence type="ECO:0000313" key="2">
    <source>
        <dbReference type="EMBL" id="KAJ5432909.1"/>
    </source>
</evidence>
<evidence type="ECO:0000313" key="3">
    <source>
        <dbReference type="Proteomes" id="UP001213681"/>
    </source>
</evidence>
<accession>A0AAD6BWB5</accession>
<feature type="compositionally biased region" description="Basic residues" evidence="1">
    <location>
        <begin position="165"/>
        <end position="174"/>
    </location>
</feature>
<sequence>MNDSWPGEPDYSKIGEPFVVPEAHAGDSDRPPGEWARYIWQAAFRVARRGEFLKGQLPMLLKKEPVRELMARVRYFAGGRRKDEILGNHRVNVESAAVFCQGEVKTNEHRCDSCLQGWGPWCVQLQEGEGYLSACANCIWNGQFERCSLWQRAQAPSTPGDQNRGHQRNKRSISKKTAYEAWADMKRNVDMVEELAAEIAEAHATQQWAVVGTLVKQQQRWLDNLKRPRGILDQVHPAEPNSPQQPEGN</sequence>
<gene>
    <name evidence="2" type="ORF">N7458_012065</name>
</gene>
<comment type="caution">
    <text evidence="2">The sequence shown here is derived from an EMBL/GenBank/DDBJ whole genome shotgun (WGS) entry which is preliminary data.</text>
</comment>
<name>A0AAD6BWB5_9EURO</name>
<keyword evidence="3" id="KW-1185">Reference proteome</keyword>
<dbReference type="Proteomes" id="UP001213681">
    <property type="component" value="Unassembled WGS sequence"/>
</dbReference>
<feature type="region of interest" description="Disordered" evidence="1">
    <location>
        <begin position="154"/>
        <end position="174"/>
    </location>
</feature>
<dbReference type="RefSeq" id="XP_056760201.1">
    <property type="nucleotide sequence ID" value="XM_056915447.1"/>
</dbReference>
<dbReference type="EMBL" id="JAPVEA010000009">
    <property type="protein sequence ID" value="KAJ5432909.1"/>
    <property type="molecule type" value="Genomic_DNA"/>
</dbReference>
<proteinExistence type="predicted"/>
<reference evidence="2" key="1">
    <citation type="submission" date="2022-12" db="EMBL/GenBank/DDBJ databases">
        <authorList>
            <person name="Petersen C."/>
        </authorList>
    </citation>
    <scope>NUCLEOTIDE SEQUENCE</scope>
    <source>
        <strain evidence="2">IBT 16125</strain>
    </source>
</reference>
<dbReference type="GeneID" id="81605690"/>
<dbReference type="InterPro" id="IPR022190">
    <property type="entry name" value="DUF3716"/>
</dbReference>